<evidence type="ECO:0000313" key="3">
    <source>
        <dbReference type="Proteomes" id="UP000054608"/>
    </source>
</evidence>
<keyword evidence="3" id="KW-1185">Reference proteome</keyword>
<name>A0A0W0XQZ6_9GAMM</name>
<dbReference type="PATRIC" id="fig|458.5.peg.2162"/>
<comment type="caution">
    <text evidence="2">The sequence shown here is derived from an EMBL/GenBank/DDBJ whole genome shotgun (WGS) entry which is preliminary data.</text>
</comment>
<dbReference type="PANTHER" id="PTHR35585:SF1">
    <property type="entry name" value="HHE DOMAIN PROTEIN (AFU_ORTHOLOGUE AFUA_4G00730)"/>
    <property type="match status" value="1"/>
</dbReference>
<dbReference type="OrthoDB" id="9793637at2"/>
<organism evidence="2 3">
    <name type="scientific">Legionella rubrilucens</name>
    <dbReference type="NCBI Taxonomy" id="458"/>
    <lineage>
        <taxon>Bacteria</taxon>
        <taxon>Pseudomonadati</taxon>
        <taxon>Pseudomonadota</taxon>
        <taxon>Gammaproteobacteria</taxon>
        <taxon>Legionellales</taxon>
        <taxon>Legionellaceae</taxon>
        <taxon>Legionella</taxon>
    </lineage>
</organism>
<dbReference type="STRING" id="458.Lrub_2071"/>
<dbReference type="Gene3D" id="1.20.120.520">
    <property type="entry name" value="nmb1532 protein domain like"/>
    <property type="match status" value="1"/>
</dbReference>
<dbReference type="RefSeq" id="WP_058532056.1">
    <property type="nucleotide sequence ID" value="NZ_CAAAIN010000002.1"/>
</dbReference>
<sequence length="145" mass="17356">MNAIDFLIKEHNRVRKMLADINDASHREETRRKLFAVLSQDLIRHEKMEHAVWYPHFKDRLDDTVKHLVSEEKGAERAIKQLDDTTTTQTWEEKFSKFKKDVEHHASEEEQILFPKVKTLLSEEELEKIGQDMFHFKQDHHPSTH</sequence>
<dbReference type="AlphaFoldDB" id="A0A0W0XQZ6"/>
<dbReference type="PANTHER" id="PTHR35585">
    <property type="entry name" value="HHE DOMAIN PROTEIN (AFU_ORTHOLOGUE AFUA_4G00730)"/>
    <property type="match status" value="1"/>
</dbReference>
<accession>A0A0W0XQZ6</accession>
<protein>
    <submittedName>
        <fullName evidence="2">Hemerythrin HHE cation binding domain protein</fullName>
    </submittedName>
</protein>
<feature type="domain" description="Hemerythrin-like" evidence="1">
    <location>
        <begin position="3"/>
        <end position="117"/>
    </location>
</feature>
<evidence type="ECO:0000259" key="1">
    <source>
        <dbReference type="Pfam" id="PF01814"/>
    </source>
</evidence>
<reference evidence="2 3" key="1">
    <citation type="submission" date="2015-11" db="EMBL/GenBank/DDBJ databases">
        <title>Genomic analysis of 38 Legionella species identifies large and diverse effector repertoires.</title>
        <authorList>
            <person name="Burstein D."/>
            <person name="Amaro F."/>
            <person name="Zusman T."/>
            <person name="Lifshitz Z."/>
            <person name="Cohen O."/>
            <person name="Gilbert J.A."/>
            <person name="Pupko T."/>
            <person name="Shuman H.A."/>
            <person name="Segal G."/>
        </authorList>
    </citation>
    <scope>NUCLEOTIDE SEQUENCE [LARGE SCALE GENOMIC DNA]</scope>
    <source>
        <strain evidence="2 3">WA-270A-C2</strain>
    </source>
</reference>
<dbReference type="Pfam" id="PF01814">
    <property type="entry name" value="Hemerythrin"/>
    <property type="match status" value="1"/>
</dbReference>
<evidence type="ECO:0000313" key="2">
    <source>
        <dbReference type="EMBL" id="KTD47149.1"/>
    </source>
</evidence>
<dbReference type="InterPro" id="IPR012312">
    <property type="entry name" value="Hemerythrin-like"/>
</dbReference>
<dbReference type="Proteomes" id="UP000054608">
    <property type="component" value="Unassembled WGS sequence"/>
</dbReference>
<dbReference type="EMBL" id="LNYT01000020">
    <property type="protein sequence ID" value="KTD47149.1"/>
    <property type="molecule type" value="Genomic_DNA"/>
</dbReference>
<gene>
    <name evidence="2" type="ORF">Lrub_2071</name>
</gene>
<proteinExistence type="predicted"/>